<dbReference type="Proteomes" id="UP000604046">
    <property type="component" value="Unassembled WGS sequence"/>
</dbReference>
<comment type="caution">
    <text evidence="1">The sequence shown here is derived from an EMBL/GenBank/DDBJ whole genome shotgun (WGS) entry which is preliminary data.</text>
</comment>
<accession>A0A812I7F2</accession>
<proteinExistence type="predicted"/>
<keyword evidence="2" id="KW-1185">Reference proteome</keyword>
<dbReference type="EMBL" id="CAJNDS010000173">
    <property type="protein sequence ID" value="CAE7021835.1"/>
    <property type="molecule type" value="Genomic_DNA"/>
</dbReference>
<evidence type="ECO:0000313" key="2">
    <source>
        <dbReference type="Proteomes" id="UP000604046"/>
    </source>
</evidence>
<name>A0A812I7F2_9DINO</name>
<sequence length="70" mass="7995">MRTNLNIRCVHHRDHHKFAFGKDAERVFQDQGAKGCLLLFRAGIRASTSQSRHSQYSTNELGRAVRSVVQ</sequence>
<organism evidence="1 2">
    <name type="scientific">Symbiodinium natans</name>
    <dbReference type="NCBI Taxonomy" id="878477"/>
    <lineage>
        <taxon>Eukaryota</taxon>
        <taxon>Sar</taxon>
        <taxon>Alveolata</taxon>
        <taxon>Dinophyceae</taxon>
        <taxon>Suessiales</taxon>
        <taxon>Symbiodiniaceae</taxon>
        <taxon>Symbiodinium</taxon>
    </lineage>
</organism>
<reference evidence="1" key="1">
    <citation type="submission" date="2021-02" db="EMBL/GenBank/DDBJ databases">
        <authorList>
            <person name="Dougan E. K."/>
            <person name="Rhodes N."/>
            <person name="Thang M."/>
            <person name="Chan C."/>
        </authorList>
    </citation>
    <scope>NUCLEOTIDE SEQUENCE</scope>
</reference>
<dbReference type="OrthoDB" id="408873at2759"/>
<dbReference type="AlphaFoldDB" id="A0A812I7F2"/>
<gene>
    <name evidence="1" type="ORF">SNAT2548_LOCUS2889</name>
</gene>
<evidence type="ECO:0000313" key="1">
    <source>
        <dbReference type="EMBL" id="CAE7021835.1"/>
    </source>
</evidence>
<protein>
    <submittedName>
        <fullName evidence="1">Uncharacterized protein</fullName>
    </submittedName>
</protein>